<reference evidence="2" key="1">
    <citation type="submission" date="2011-01" db="EMBL/GenBank/DDBJ databases">
        <title>Complete sequence of plasmid1 of Rahnella sp. Y9602.</title>
        <authorList>
            <consortium name="US DOE Joint Genome Institute"/>
            <person name="Lucas S."/>
            <person name="Copeland A."/>
            <person name="Lapidus A."/>
            <person name="Cheng J.-F."/>
            <person name="Goodwin L."/>
            <person name="Pitluck S."/>
            <person name="Lu M."/>
            <person name="Detter J.C."/>
            <person name="Han C."/>
            <person name="Tapia R."/>
            <person name="Land M."/>
            <person name="Hauser L."/>
            <person name="Kyrpides N."/>
            <person name="Ivanova N."/>
            <person name="Ovchinnikova G."/>
            <person name="Pagani I."/>
            <person name="Sobecky P.A."/>
            <person name="Martinez R.J."/>
            <person name="Woyke T."/>
        </authorList>
    </citation>
    <scope>NUCLEOTIDE SEQUENCE [LARGE SCALE GENOMIC DNA]</scope>
    <source>
        <strain evidence="2">Y9602</strain>
        <plasmid evidence="2">pRAHAQ01</plasmid>
    </source>
</reference>
<dbReference type="AlphaFoldDB" id="A0A0H3FNS2"/>
<geneLocation type="plasmid" evidence="1 2">
    <name>pRAHAQ01</name>
</geneLocation>
<sequence>MSDTNNLIQEVRPLQDDGCDYTATIIDRWNCAARARSRVPATPPVKPAPVTEAARATGVVVKIGNRISYGKRVVTGIYQLHLSGKTDREIARALCMSEDSVNHLLKRGTPSRKSLYMKCAAAPLPTESEIMRHLAAESKA</sequence>
<reference evidence="1 2" key="2">
    <citation type="journal article" date="2012" name="J. Bacteriol.">
        <title>Complete Genome Sequence of Rahnella sp. Strain Y9602, a Gammaproteobacterium Isolate from Metal- and Radionuclide-Contaminated Soil.</title>
        <authorList>
            <person name="Martinez R.J."/>
            <person name="Bruce D."/>
            <person name="Detter C."/>
            <person name="Goodwin L.A."/>
            <person name="Han J."/>
            <person name="Han C.S."/>
            <person name="Held B."/>
            <person name="Land M.L."/>
            <person name="Mikhailova N."/>
            <person name="Nolan M."/>
            <person name="Pennacchio L."/>
            <person name="Pitluck S."/>
            <person name="Tapia R."/>
            <person name="Woyke T."/>
            <person name="Sobecky P.A."/>
        </authorList>
    </citation>
    <scope>NUCLEOTIDE SEQUENCE [LARGE SCALE GENOMIC DNA]</scope>
    <source>
        <strain evidence="1 2">Y9602</strain>
        <plasmid evidence="1 2">pRAHAQ01</plasmid>
    </source>
</reference>
<evidence type="ECO:0000313" key="1">
    <source>
        <dbReference type="EMBL" id="ADW76543.1"/>
    </source>
</evidence>
<organism evidence="1 2">
    <name type="scientific">Rahnella sp. (strain Y9602)</name>
    <dbReference type="NCBI Taxonomy" id="2703885"/>
    <lineage>
        <taxon>Bacteria</taxon>
        <taxon>Pseudomonadati</taxon>
        <taxon>Pseudomonadota</taxon>
        <taxon>Gammaproteobacteria</taxon>
        <taxon>Enterobacterales</taxon>
        <taxon>Yersiniaceae</taxon>
        <taxon>Rahnella</taxon>
    </lineage>
</organism>
<dbReference type="EMBL" id="CP002506">
    <property type="protein sequence ID" value="ADW76543.1"/>
    <property type="molecule type" value="Genomic_DNA"/>
</dbReference>
<keyword evidence="1" id="KW-0614">Plasmid</keyword>
<evidence type="ECO:0000313" key="2">
    <source>
        <dbReference type="Proteomes" id="UP000007257"/>
    </source>
</evidence>
<accession>A0A0H3FNS2</accession>
<dbReference type="HOGENOM" id="CLU_1833564_0_0_6"/>
<proteinExistence type="predicted"/>
<dbReference type="eggNOG" id="ENOG50333YJ">
    <property type="taxonomic scope" value="Bacteria"/>
</dbReference>
<dbReference type="RefSeq" id="WP_013578224.1">
    <property type="nucleotide sequence ID" value="NC_015062.1"/>
</dbReference>
<protein>
    <submittedName>
        <fullName evidence="1">Uncharacterized protein</fullName>
    </submittedName>
</protein>
<dbReference type="OrthoDB" id="6464420at2"/>
<name>A0A0H3FNS2_RAHSY</name>
<gene>
    <name evidence="1" type="ordered locus">Rahaq_4968</name>
</gene>
<dbReference type="Proteomes" id="UP000007257">
    <property type="component" value="Plasmid pRAHAQ01"/>
</dbReference>
<dbReference type="KEGG" id="rah:Rahaq_4968"/>